<name>A0A1A9Z8I4_GLOPL</name>
<keyword evidence="3" id="KW-1185">Reference proteome</keyword>
<dbReference type="Pfam" id="PF00498">
    <property type="entry name" value="FHA"/>
    <property type="match status" value="1"/>
</dbReference>
<organism evidence="2 3">
    <name type="scientific">Glossina pallidipes</name>
    <name type="common">Tsetse fly</name>
    <dbReference type="NCBI Taxonomy" id="7398"/>
    <lineage>
        <taxon>Eukaryota</taxon>
        <taxon>Metazoa</taxon>
        <taxon>Ecdysozoa</taxon>
        <taxon>Arthropoda</taxon>
        <taxon>Hexapoda</taxon>
        <taxon>Insecta</taxon>
        <taxon>Pterygota</taxon>
        <taxon>Neoptera</taxon>
        <taxon>Endopterygota</taxon>
        <taxon>Diptera</taxon>
        <taxon>Brachycera</taxon>
        <taxon>Muscomorpha</taxon>
        <taxon>Hippoboscoidea</taxon>
        <taxon>Glossinidae</taxon>
        <taxon>Glossina</taxon>
    </lineage>
</organism>
<proteinExistence type="predicted"/>
<evidence type="ECO:0000313" key="3">
    <source>
        <dbReference type="Proteomes" id="UP000092445"/>
    </source>
</evidence>
<dbReference type="SUPFAM" id="SSF49879">
    <property type="entry name" value="SMAD/FHA domain"/>
    <property type="match status" value="1"/>
</dbReference>
<evidence type="ECO:0000313" key="2">
    <source>
        <dbReference type="EnsemblMetazoa" id="GPAI006974-PA"/>
    </source>
</evidence>
<protein>
    <submittedName>
        <fullName evidence="2">FHA domain-containing protein</fullName>
    </submittedName>
</protein>
<dbReference type="PANTHER" id="PTHR23308">
    <property type="entry name" value="NUCLEAR INHIBITOR OF PROTEIN PHOSPHATASE-1"/>
    <property type="match status" value="1"/>
</dbReference>
<dbReference type="AlphaFoldDB" id="A0A1A9Z8I4"/>
<dbReference type="InterPro" id="IPR000253">
    <property type="entry name" value="FHA_dom"/>
</dbReference>
<dbReference type="PROSITE" id="PS50006">
    <property type="entry name" value="FHA_DOMAIN"/>
    <property type="match status" value="1"/>
</dbReference>
<feature type="domain" description="FHA" evidence="1">
    <location>
        <begin position="102"/>
        <end position="169"/>
    </location>
</feature>
<evidence type="ECO:0000259" key="1">
    <source>
        <dbReference type="PROSITE" id="PS50006"/>
    </source>
</evidence>
<accession>A0A1A9Z8I4</accession>
<dbReference type="SMART" id="SM00240">
    <property type="entry name" value="FHA"/>
    <property type="match status" value="1"/>
</dbReference>
<reference evidence="3" key="1">
    <citation type="submission" date="2014-03" db="EMBL/GenBank/DDBJ databases">
        <authorList>
            <person name="Aksoy S."/>
            <person name="Warren W."/>
            <person name="Wilson R.K."/>
        </authorList>
    </citation>
    <scope>NUCLEOTIDE SEQUENCE [LARGE SCALE GENOMIC DNA]</scope>
    <source>
        <strain evidence="3">IAEA</strain>
    </source>
</reference>
<reference evidence="2" key="2">
    <citation type="submission" date="2020-05" db="UniProtKB">
        <authorList>
            <consortium name="EnsemblMetazoa"/>
        </authorList>
    </citation>
    <scope>IDENTIFICATION</scope>
    <source>
        <strain evidence="2">IAEA</strain>
    </source>
</reference>
<dbReference type="Proteomes" id="UP000092445">
    <property type="component" value="Unassembled WGS sequence"/>
</dbReference>
<dbReference type="EnsemblMetazoa" id="GPAI006974-RA">
    <property type="protein sequence ID" value="GPAI006974-PA"/>
    <property type="gene ID" value="GPAI006974"/>
</dbReference>
<dbReference type="InterPro" id="IPR008984">
    <property type="entry name" value="SMAD_FHA_dom_sf"/>
</dbReference>
<dbReference type="Gene3D" id="2.60.200.20">
    <property type="match status" value="1"/>
</dbReference>
<dbReference type="VEuPathDB" id="VectorBase:GPAI006974"/>
<sequence length="244" mass="28721">MLSSKKCEKRFELSLRRLRSMEKRQQGSFRLRNMEKRHNIPTIEQTNETTFEELPGDKIQCNPYKMPPWSSTPPKDCEYSFEILKSRQIIEKIEGLQDKAFWTFGRLPENDIEMTHPTLSRFHAILQCRSKQEINENVNTSDTLDEIPKGWYVYNLDSTNGIFWNKQRIPAKVFIRIRVGHMLRLGASTRSYISREPEEYEEPESDLSVTELKIKRKKELEALALEKQRKMNEGEERGGTEGCS</sequence>
<dbReference type="InterPro" id="IPR050923">
    <property type="entry name" value="Cell_Proc_Reg/RNA_Proc"/>
</dbReference>